<comment type="caution">
    <text evidence="1">The sequence shown here is derived from an EMBL/GenBank/DDBJ whole genome shotgun (WGS) entry which is preliminary data.</text>
</comment>
<dbReference type="EMBL" id="JAPWTJ010000400">
    <property type="protein sequence ID" value="KAJ8978815.1"/>
    <property type="molecule type" value="Genomic_DNA"/>
</dbReference>
<dbReference type="SUPFAM" id="SSF53335">
    <property type="entry name" value="S-adenosyl-L-methionine-dependent methyltransferases"/>
    <property type="match status" value="1"/>
</dbReference>
<keyword evidence="2" id="KW-1185">Reference proteome</keyword>
<evidence type="ECO:0000313" key="1">
    <source>
        <dbReference type="EMBL" id="KAJ8978815.1"/>
    </source>
</evidence>
<evidence type="ECO:0000313" key="2">
    <source>
        <dbReference type="Proteomes" id="UP001162164"/>
    </source>
</evidence>
<organism evidence="1 2">
    <name type="scientific">Molorchus minor</name>
    <dbReference type="NCBI Taxonomy" id="1323400"/>
    <lineage>
        <taxon>Eukaryota</taxon>
        <taxon>Metazoa</taxon>
        <taxon>Ecdysozoa</taxon>
        <taxon>Arthropoda</taxon>
        <taxon>Hexapoda</taxon>
        <taxon>Insecta</taxon>
        <taxon>Pterygota</taxon>
        <taxon>Neoptera</taxon>
        <taxon>Endopterygota</taxon>
        <taxon>Coleoptera</taxon>
        <taxon>Polyphaga</taxon>
        <taxon>Cucujiformia</taxon>
        <taxon>Chrysomeloidea</taxon>
        <taxon>Cerambycidae</taxon>
        <taxon>Lamiinae</taxon>
        <taxon>Monochamini</taxon>
        <taxon>Molorchus</taxon>
    </lineage>
</organism>
<dbReference type="Proteomes" id="UP001162164">
    <property type="component" value="Unassembled WGS sequence"/>
</dbReference>
<gene>
    <name evidence="1" type="ORF">NQ317_018905</name>
</gene>
<accession>A0ABQ9JNI8</accession>
<protein>
    <submittedName>
        <fullName evidence="1">Uncharacterized protein</fullName>
    </submittedName>
</protein>
<reference evidence="1" key="1">
    <citation type="journal article" date="2023" name="Insect Mol. Biol.">
        <title>Genome sequencing provides insights into the evolution of gene families encoding plant cell wall-degrading enzymes in longhorned beetles.</title>
        <authorList>
            <person name="Shin N.R."/>
            <person name="Okamura Y."/>
            <person name="Kirsch R."/>
            <person name="Pauchet Y."/>
        </authorList>
    </citation>
    <scope>NUCLEOTIDE SEQUENCE</scope>
    <source>
        <strain evidence="1">MMC_N1</strain>
    </source>
</reference>
<name>A0ABQ9JNI8_9CUCU</name>
<sequence length="199" mass="23304">MENEDIFLDTVLKFHKEDRWKDILKLNEKSDKDCAIKILWVWPSEENLDFLRKICDERNIQGVISVGCGSGLLEWILSKSLGLDVVGYEINKQWWESKYSVPTFIKLRYHDQSVQENVLDPRYALLFCYFNNGPAFLEYIDNYKGNTVIIIGPSRGAGRHTDPEPFKANFGGMKWRLYGYQEVKDTKDFIVVYVRLCDN</sequence>
<proteinExistence type="predicted"/>
<dbReference type="InterPro" id="IPR029063">
    <property type="entry name" value="SAM-dependent_MTases_sf"/>
</dbReference>